<comment type="caution">
    <text evidence="1">The sequence shown here is derived from an EMBL/GenBank/DDBJ whole genome shotgun (WGS) entry which is preliminary data.</text>
</comment>
<accession>A0A2W5RTC2</accession>
<evidence type="ECO:0000313" key="1">
    <source>
        <dbReference type="EMBL" id="PZQ66420.1"/>
    </source>
</evidence>
<dbReference type="AlphaFoldDB" id="A0A2W5RTC2"/>
<protein>
    <submittedName>
        <fullName evidence="1">Alpha/beta hydrolase</fullName>
    </submittedName>
</protein>
<dbReference type="PANTHER" id="PTHR34853:SF1">
    <property type="entry name" value="LIPASE 5"/>
    <property type="match status" value="1"/>
</dbReference>
<dbReference type="InterPro" id="IPR029058">
    <property type="entry name" value="AB_hydrolase_fold"/>
</dbReference>
<dbReference type="Gene3D" id="3.40.50.1820">
    <property type="entry name" value="alpha/beta hydrolase"/>
    <property type="match status" value="2"/>
</dbReference>
<proteinExistence type="predicted"/>
<keyword evidence="1" id="KW-0378">Hydrolase</keyword>
<name>A0A2W5RTC2_VARPD</name>
<dbReference type="EMBL" id="QFPP01000422">
    <property type="protein sequence ID" value="PZQ66420.1"/>
    <property type="molecule type" value="Genomic_DNA"/>
</dbReference>
<dbReference type="InterPro" id="IPR005152">
    <property type="entry name" value="Lipase_secreted"/>
</dbReference>
<dbReference type="GO" id="GO:0004806">
    <property type="term" value="F:triacylglycerol lipase activity"/>
    <property type="evidence" value="ECO:0007669"/>
    <property type="project" value="InterPro"/>
</dbReference>
<reference evidence="1 2" key="1">
    <citation type="submission" date="2017-08" db="EMBL/GenBank/DDBJ databases">
        <title>Infants hospitalized years apart are colonized by the same room-sourced microbial strains.</title>
        <authorList>
            <person name="Brooks B."/>
            <person name="Olm M.R."/>
            <person name="Firek B.A."/>
            <person name="Baker R."/>
            <person name="Thomas B.C."/>
            <person name="Morowitz M.J."/>
            <person name="Banfield J.F."/>
        </authorList>
    </citation>
    <scope>NUCLEOTIDE SEQUENCE [LARGE SCALE GENOMIC DNA]</scope>
    <source>
        <strain evidence="1">S2_005_003_R2_41</strain>
    </source>
</reference>
<dbReference type="PANTHER" id="PTHR34853">
    <property type="match status" value="1"/>
</dbReference>
<evidence type="ECO:0000313" key="2">
    <source>
        <dbReference type="Proteomes" id="UP000249135"/>
    </source>
</evidence>
<organism evidence="1 2">
    <name type="scientific">Variovorax paradoxus</name>
    <dbReference type="NCBI Taxonomy" id="34073"/>
    <lineage>
        <taxon>Bacteria</taxon>
        <taxon>Pseudomonadati</taxon>
        <taxon>Pseudomonadota</taxon>
        <taxon>Betaproteobacteria</taxon>
        <taxon>Burkholderiales</taxon>
        <taxon>Comamonadaceae</taxon>
        <taxon>Variovorax</taxon>
    </lineage>
</organism>
<gene>
    <name evidence="1" type="ORF">DI563_23570</name>
</gene>
<dbReference type="PROSITE" id="PS51257">
    <property type="entry name" value="PROKAR_LIPOPROTEIN"/>
    <property type="match status" value="1"/>
</dbReference>
<dbReference type="Pfam" id="PF03583">
    <property type="entry name" value="LIP"/>
    <property type="match status" value="1"/>
</dbReference>
<dbReference type="Proteomes" id="UP000249135">
    <property type="component" value="Unassembled WGS sequence"/>
</dbReference>
<dbReference type="GO" id="GO:0016042">
    <property type="term" value="P:lipid catabolic process"/>
    <property type="evidence" value="ECO:0007669"/>
    <property type="project" value="InterPro"/>
</dbReference>
<dbReference type="SUPFAM" id="SSF53474">
    <property type="entry name" value="alpha/beta-Hydrolases"/>
    <property type="match status" value="1"/>
</dbReference>
<sequence length="530" mass="53384">MPPSARPSILLRLAGVAAAAGLLLAGCGGGGSGGGGFFLPGAGGGGSAPDTGRGSLVGSPSTIARLSANEFRSLLQADAKGRALLQVTGAPVCGVALRSITYRTVGGAGEDTSATAAVMVPAGTDPACNGSRPIVLYAHGTTTARDYNIARWIDPNQPAAAEGVIVAAMFAAQGYTVVAPNYAGYDASPLPYHPYLNADQQSKDMIDALKAARTALPLDGVSDAGSLLVTGYSQGGFVALATHRAMQAAGQSVTASAPLSAPSAISLLIDYSFSGWPALGSTVFVPLITTSWQKQFGNVYGSTSDIYEAQYAPTIETLLPSLTPLSTIIGAGQLPQTALFPANGTPGPVDPALSAFYGPNNLVRQSYLTQVANDITASPCPGNALPASGASLSTPTPLDCRPATGLRRAAVANDLRNWTPARPVFMCGGAQDPTVNFTSTLATAGYFRAKGVPPERLTVLDLEQAGGTGDPYAAARAGLAQAKAQVYAAAEGDAAAKAQAVTVAYHGTLVPPLCLVSARGYFAGLLGAGG</sequence>